<dbReference type="Proteomes" id="UP000887565">
    <property type="component" value="Unplaced"/>
</dbReference>
<reference evidence="2" key="1">
    <citation type="submission" date="2022-11" db="UniProtKB">
        <authorList>
            <consortium name="WormBaseParasite"/>
        </authorList>
    </citation>
    <scope>IDENTIFICATION</scope>
</reference>
<dbReference type="AlphaFoldDB" id="A0A915HUU8"/>
<protein>
    <submittedName>
        <fullName evidence="2">Uncharacterized protein</fullName>
    </submittedName>
</protein>
<dbReference type="WBParaSite" id="nRc.2.0.1.t05187-RA">
    <property type="protein sequence ID" value="nRc.2.0.1.t05187-RA"/>
    <property type="gene ID" value="nRc.2.0.1.g05187"/>
</dbReference>
<evidence type="ECO:0000313" key="1">
    <source>
        <dbReference type="Proteomes" id="UP000887565"/>
    </source>
</evidence>
<proteinExistence type="predicted"/>
<sequence length="86" mass="10074">MGETYGLPLELLYLRRLKKYKIKSIAPATPWPGDQLRMKLTTRRAYKMTPTLHTSAFLPSYFSPLEYEKHLKICNQAEVLGLRFEI</sequence>
<keyword evidence="1" id="KW-1185">Reference proteome</keyword>
<evidence type="ECO:0000313" key="2">
    <source>
        <dbReference type="WBParaSite" id="nRc.2.0.1.t05187-RA"/>
    </source>
</evidence>
<accession>A0A915HUU8</accession>
<name>A0A915HUU8_ROMCU</name>
<organism evidence="1 2">
    <name type="scientific">Romanomermis culicivorax</name>
    <name type="common">Nematode worm</name>
    <dbReference type="NCBI Taxonomy" id="13658"/>
    <lineage>
        <taxon>Eukaryota</taxon>
        <taxon>Metazoa</taxon>
        <taxon>Ecdysozoa</taxon>
        <taxon>Nematoda</taxon>
        <taxon>Enoplea</taxon>
        <taxon>Dorylaimia</taxon>
        <taxon>Mermithida</taxon>
        <taxon>Mermithoidea</taxon>
        <taxon>Mermithidae</taxon>
        <taxon>Romanomermis</taxon>
    </lineage>
</organism>